<dbReference type="AlphaFoldDB" id="A0A6C2D7A0"/>
<dbReference type="Pfam" id="PF08765">
    <property type="entry name" value="Mor"/>
    <property type="match status" value="1"/>
</dbReference>
<evidence type="ECO:0000259" key="1">
    <source>
        <dbReference type="Pfam" id="PF08765"/>
    </source>
</evidence>
<comment type="caution">
    <text evidence="2">The sequence shown here is derived from an EMBL/GenBank/DDBJ whole genome shotgun (WGS) entry which is preliminary data.</text>
</comment>
<evidence type="ECO:0000313" key="3">
    <source>
        <dbReference type="Proteomes" id="UP000389128"/>
    </source>
</evidence>
<organism evidence="2 3">
    <name type="scientific">Zoogloea oleivorans</name>
    <dbReference type="NCBI Taxonomy" id="1552750"/>
    <lineage>
        <taxon>Bacteria</taxon>
        <taxon>Pseudomonadati</taxon>
        <taxon>Pseudomonadota</taxon>
        <taxon>Betaproteobacteria</taxon>
        <taxon>Rhodocyclales</taxon>
        <taxon>Zoogloeaceae</taxon>
        <taxon>Zoogloea</taxon>
    </lineage>
</organism>
<keyword evidence="3" id="KW-1185">Reference proteome</keyword>
<protein>
    <recommendedName>
        <fullName evidence="1">Mor transcription activator domain-containing protein</fullName>
    </recommendedName>
</protein>
<proteinExistence type="predicted"/>
<evidence type="ECO:0000313" key="2">
    <source>
        <dbReference type="EMBL" id="TYC62097.1"/>
    </source>
</evidence>
<dbReference type="SUPFAM" id="SSF46689">
    <property type="entry name" value="Homeodomain-like"/>
    <property type="match status" value="1"/>
</dbReference>
<gene>
    <name evidence="2" type="ORF">ETQ85_00625</name>
</gene>
<dbReference type="OrthoDB" id="9152659at2"/>
<name>A0A6C2D7A0_9RHOO</name>
<dbReference type="InterPro" id="IPR009057">
    <property type="entry name" value="Homeodomain-like_sf"/>
</dbReference>
<sequence length="145" mass="16383">MQKNEERLSLLWVLTEAIRSEGGIDERIARALAVKVVGKVRHHHQSATIYVAKHDPAEILERDESIRRDYDGTRASRKRLQQRWDVSRATFYRIIGPGFVAAAAAPVVADNASAGEERLTPNSLSKIRSSPRLGLFGKDWKRPRL</sequence>
<dbReference type="RefSeq" id="WP_148577187.1">
    <property type="nucleotide sequence ID" value="NZ_SDKK01000001.1"/>
</dbReference>
<feature type="domain" description="Mor transcription activator" evidence="1">
    <location>
        <begin position="5"/>
        <end position="95"/>
    </location>
</feature>
<dbReference type="Proteomes" id="UP000389128">
    <property type="component" value="Unassembled WGS sequence"/>
</dbReference>
<accession>A0A6C2D7A0</accession>
<dbReference type="EMBL" id="SDKK01000001">
    <property type="protein sequence ID" value="TYC62097.1"/>
    <property type="molecule type" value="Genomic_DNA"/>
</dbReference>
<dbReference type="InterPro" id="IPR014875">
    <property type="entry name" value="Mor_transcription_activator"/>
</dbReference>
<reference evidence="2 3" key="1">
    <citation type="submission" date="2019-01" db="EMBL/GenBank/DDBJ databases">
        <title>Zoogloea oleivorans genome sequencing and assembly.</title>
        <authorList>
            <person name="Tancsics A."/>
            <person name="Farkas M."/>
            <person name="Kriszt B."/>
            <person name="Maroti G."/>
            <person name="Horvath B."/>
        </authorList>
    </citation>
    <scope>NUCLEOTIDE SEQUENCE [LARGE SCALE GENOMIC DNA]</scope>
    <source>
        <strain evidence="2 3">Buc</strain>
    </source>
</reference>